<dbReference type="InterPro" id="IPR036038">
    <property type="entry name" value="Aminotransferase-like"/>
</dbReference>
<dbReference type="GO" id="GO:0003824">
    <property type="term" value="F:catalytic activity"/>
    <property type="evidence" value="ECO:0007669"/>
    <property type="project" value="InterPro"/>
</dbReference>
<keyword evidence="2" id="KW-1185">Reference proteome</keyword>
<proteinExistence type="predicted"/>
<evidence type="ECO:0000313" key="1">
    <source>
        <dbReference type="EMBL" id="KYJ87114.1"/>
    </source>
</evidence>
<dbReference type="OrthoDB" id="1148709at2"/>
<dbReference type="AlphaFoldDB" id="A0A151CI49"/>
<sequence>MDTASPLLFETIRIENGEVFNLSYHQKRFDQSRKALFDAEEKLALSNLISAAPSRGLYRCRIVYDREIQSIDYFPYAPKEINTLRIVPAEIGYGYKYLQRDSLDSLLRENSDVDEIIIEKKGLLTDTTISNIAFYDGETWYTPANPLLEGTMRAKLIDEGFLKRREMTKEELPRYTQVALINAMIGFKILNHFAIQT</sequence>
<evidence type="ECO:0008006" key="3">
    <source>
        <dbReference type="Google" id="ProtNLM"/>
    </source>
</evidence>
<dbReference type="Gene3D" id="3.30.470.10">
    <property type="match status" value="1"/>
</dbReference>
<dbReference type="Gene3D" id="3.20.10.10">
    <property type="entry name" value="D-amino Acid Aminotransferase, subunit A, domain 2"/>
    <property type="match status" value="1"/>
</dbReference>
<protein>
    <recommendedName>
        <fullName evidence="3">Branched-chain amino acid aminotransferase</fullName>
    </recommendedName>
</protein>
<dbReference type="Pfam" id="PF01063">
    <property type="entry name" value="Aminotran_4"/>
    <property type="match status" value="1"/>
</dbReference>
<dbReference type="STRING" id="1630136.AS592_03885"/>
<accession>A0A151CI49</accession>
<dbReference type="InterPro" id="IPR001544">
    <property type="entry name" value="Aminotrans_IV"/>
</dbReference>
<gene>
    <name evidence="1" type="ORF">AS592_03885</name>
</gene>
<name>A0A151CI49_9BACT</name>
<dbReference type="Proteomes" id="UP000075359">
    <property type="component" value="Unassembled WGS sequence"/>
</dbReference>
<evidence type="ECO:0000313" key="2">
    <source>
        <dbReference type="Proteomes" id="UP000075359"/>
    </source>
</evidence>
<organism evidence="1 2">
    <name type="scientific">Sulfurovum riftiae</name>
    <dbReference type="NCBI Taxonomy" id="1630136"/>
    <lineage>
        <taxon>Bacteria</taxon>
        <taxon>Pseudomonadati</taxon>
        <taxon>Campylobacterota</taxon>
        <taxon>Epsilonproteobacteria</taxon>
        <taxon>Campylobacterales</taxon>
        <taxon>Sulfurovaceae</taxon>
        <taxon>Sulfurovum</taxon>
    </lineage>
</organism>
<comment type="caution">
    <text evidence="1">The sequence shown here is derived from an EMBL/GenBank/DDBJ whole genome shotgun (WGS) entry which is preliminary data.</text>
</comment>
<dbReference type="InterPro" id="IPR043132">
    <property type="entry name" value="BCAT-like_C"/>
</dbReference>
<dbReference type="SUPFAM" id="SSF56752">
    <property type="entry name" value="D-aminoacid aminotransferase-like PLP-dependent enzymes"/>
    <property type="match status" value="1"/>
</dbReference>
<dbReference type="EMBL" id="LNKT01000005">
    <property type="protein sequence ID" value="KYJ87114.1"/>
    <property type="molecule type" value="Genomic_DNA"/>
</dbReference>
<reference evidence="1 2" key="1">
    <citation type="submission" date="2015-11" db="EMBL/GenBank/DDBJ databases">
        <title>Draft genome of Sulfurovum riftiae 1812E, a member of the Epsilonproteobacteria isolated from the tube of the deep-sea hydrothermal vent tubewom Riftia pachyptila.</title>
        <authorList>
            <person name="Vetriani C."/>
            <person name="Giovannelli D."/>
        </authorList>
    </citation>
    <scope>NUCLEOTIDE SEQUENCE [LARGE SCALE GENOMIC DNA]</scope>
    <source>
        <strain evidence="1 2">1812E</strain>
    </source>
</reference>
<dbReference type="InterPro" id="IPR043131">
    <property type="entry name" value="BCAT-like_N"/>
</dbReference>
<dbReference type="RefSeq" id="WP_067329429.1">
    <property type="nucleotide sequence ID" value="NZ_LNKT01000005.1"/>
</dbReference>